<evidence type="ECO:0000313" key="2">
    <source>
        <dbReference type="EMBL" id="KAH0223954.1"/>
    </source>
</evidence>
<dbReference type="PANTHER" id="PTHR43544">
    <property type="entry name" value="SHORT-CHAIN DEHYDROGENASE/REDUCTASE"/>
    <property type="match status" value="1"/>
</dbReference>
<organism evidence="2 3">
    <name type="scientific">Aureobasidium melanogenum</name>
    <name type="common">Aureobasidium pullulans var. melanogenum</name>
    <dbReference type="NCBI Taxonomy" id="46634"/>
    <lineage>
        <taxon>Eukaryota</taxon>
        <taxon>Fungi</taxon>
        <taxon>Dikarya</taxon>
        <taxon>Ascomycota</taxon>
        <taxon>Pezizomycotina</taxon>
        <taxon>Dothideomycetes</taxon>
        <taxon>Dothideomycetidae</taxon>
        <taxon>Dothideales</taxon>
        <taxon>Saccotheciaceae</taxon>
        <taxon>Aureobasidium</taxon>
    </lineage>
</organism>
<dbReference type="PANTHER" id="PTHR43544:SF32">
    <property type="entry name" value="CHAIN DEHYDROGENASE, PUTATIVE (AFU_ORTHOLOGUE AFUA_5G01530)-RELATED"/>
    <property type="match status" value="1"/>
</dbReference>
<dbReference type="Proteomes" id="UP000767238">
    <property type="component" value="Unassembled WGS sequence"/>
</dbReference>
<gene>
    <name evidence="2" type="ORF">KCV03_g4015</name>
</gene>
<reference evidence="2" key="1">
    <citation type="journal article" date="2021" name="J Fungi (Basel)">
        <title>Virulence traits and population genomics of the black yeast Aureobasidium melanogenum.</title>
        <authorList>
            <person name="Cernosa A."/>
            <person name="Sun X."/>
            <person name="Gostincar C."/>
            <person name="Fang C."/>
            <person name="Gunde-Cimerman N."/>
            <person name="Song Z."/>
        </authorList>
    </citation>
    <scope>NUCLEOTIDE SEQUENCE</scope>
    <source>
        <strain evidence="2">EXF-8016</strain>
    </source>
</reference>
<dbReference type="EMBL" id="JAHFYH010000022">
    <property type="protein sequence ID" value="KAH0223954.1"/>
    <property type="molecule type" value="Genomic_DNA"/>
</dbReference>
<dbReference type="Gene3D" id="3.40.50.720">
    <property type="entry name" value="NAD(P)-binding Rossmann-like Domain"/>
    <property type="match status" value="1"/>
</dbReference>
<name>A0A9P8GJD4_AURME</name>
<comment type="similarity">
    <text evidence="1">Belongs to the short-chain dehydrogenases/reductases (SDR) family.</text>
</comment>
<feature type="non-terminal residue" evidence="2">
    <location>
        <position position="252"/>
    </location>
</feature>
<proteinExistence type="inferred from homology"/>
<dbReference type="Pfam" id="PF00106">
    <property type="entry name" value="adh_short"/>
    <property type="match status" value="1"/>
</dbReference>
<dbReference type="GO" id="GO:0016491">
    <property type="term" value="F:oxidoreductase activity"/>
    <property type="evidence" value="ECO:0007669"/>
    <property type="project" value="TreeGrafter"/>
</dbReference>
<sequence length="252" mass="26808">MSSKTLILITGANQGLGYYAAQQLASTGKYHVLIGSRDINKANRAIESLAADSSVKVSDSDFSPLEIDVNSDSSINAAAKQVEEKYGKLDILLNNAGIAQAQEAATDGSGPSLRELYRSHYETNVFGAAVVTEAFLPLLRKGSAKRLAFTSSGLASLELAAKPDTLYSANNYPVYRSTKTALNMIMLGYALQLEKEGFVVSAADPGYCATNLNGNSGFKDPRDGAKELVKSCLGEKKDVHGVMVNDEGIVAW</sequence>
<dbReference type="AlphaFoldDB" id="A0A9P8GJD4"/>
<dbReference type="GO" id="GO:0005737">
    <property type="term" value="C:cytoplasm"/>
    <property type="evidence" value="ECO:0007669"/>
    <property type="project" value="TreeGrafter"/>
</dbReference>
<dbReference type="InterPro" id="IPR036291">
    <property type="entry name" value="NAD(P)-bd_dom_sf"/>
</dbReference>
<evidence type="ECO:0000256" key="1">
    <source>
        <dbReference type="ARBA" id="ARBA00006484"/>
    </source>
</evidence>
<reference evidence="2" key="2">
    <citation type="submission" date="2021-08" db="EMBL/GenBank/DDBJ databases">
        <authorList>
            <person name="Gostincar C."/>
            <person name="Sun X."/>
            <person name="Song Z."/>
            <person name="Gunde-Cimerman N."/>
        </authorList>
    </citation>
    <scope>NUCLEOTIDE SEQUENCE</scope>
    <source>
        <strain evidence="2">EXF-8016</strain>
    </source>
</reference>
<protein>
    <submittedName>
        <fullName evidence="2">NAD(P)-binding protein</fullName>
    </submittedName>
</protein>
<comment type="caution">
    <text evidence="2">The sequence shown here is derived from an EMBL/GenBank/DDBJ whole genome shotgun (WGS) entry which is preliminary data.</text>
</comment>
<dbReference type="InterPro" id="IPR002347">
    <property type="entry name" value="SDR_fam"/>
</dbReference>
<dbReference type="GO" id="GO:0019748">
    <property type="term" value="P:secondary metabolic process"/>
    <property type="evidence" value="ECO:0007669"/>
    <property type="project" value="TreeGrafter"/>
</dbReference>
<dbReference type="PRINTS" id="PR00081">
    <property type="entry name" value="GDHRDH"/>
</dbReference>
<evidence type="ECO:0000313" key="3">
    <source>
        <dbReference type="Proteomes" id="UP000767238"/>
    </source>
</evidence>
<dbReference type="InterPro" id="IPR051468">
    <property type="entry name" value="Fungal_SecMetab_SDRs"/>
</dbReference>
<dbReference type="OrthoDB" id="191139at2759"/>
<dbReference type="SUPFAM" id="SSF51735">
    <property type="entry name" value="NAD(P)-binding Rossmann-fold domains"/>
    <property type="match status" value="1"/>
</dbReference>
<accession>A0A9P8GJD4</accession>